<dbReference type="EMBL" id="CM046131">
    <property type="protein sequence ID" value="KAI8429809.1"/>
    <property type="molecule type" value="Genomic_DNA"/>
</dbReference>
<gene>
    <name evidence="1" type="ORF">MSG28_000329</name>
</gene>
<evidence type="ECO:0000313" key="1">
    <source>
        <dbReference type="EMBL" id="KAI8429809.1"/>
    </source>
</evidence>
<accession>A0ACC0K0B0</accession>
<name>A0ACC0K0B0_CHOFU</name>
<evidence type="ECO:0000313" key="2">
    <source>
        <dbReference type="Proteomes" id="UP001064048"/>
    </source>
</evidence>
<proteinExistence type="predicted"/>
<keyword evidence="2" id="KW-1185">Reference proteome</keyword>
<comment type="caution">
    <text evidence="1">The sequence shown here is derived from an EMBL/GenBank/DDBJ whole genome shotgun (WGS) entry which is preliminary data.</text>
</comment>
<organism evidence="1 2">
    <name type="scientific">Choristoneura fumiferana</name>
    <name type="common">Spruce budworm moth</name>
    <name type="synonym">Archips fumiferana</name>
    <dbReference type="NCBI Taxonomy" id="7141"/>
    <lineage>
        <taxon>Eukaryota</taxon>
        <taxon>Metazoa</taxon>
        <taxon>Ecdysozoa</taxon>
        <taxon>Arthropoda</taxon>
        <taxon>Hexapoda</taxon>
        <taxon>Insecta</taxon>
        <taxon>Pterygota</taxon>
        <taxon>Neoptera</taxon>
        <taxon>Endopterygota</taxon>
        <taxon>Lepidoptera</taxon>
        <taxon>Glossata</taxon>
        <taxon>Ditrysia</taxon>
        <taxon>Tortricoidea</taxon>
        <taxon>Tortricidae</taxon>
        <taxon>Tortricinae</taxon>
        <taxon>Choristoneura</taxon>
    </lineage>
</organism>
<protein>
    <submittedName>
        <fullName evidence="1">Uncharacterized protein</fullName>
    </submittedName>
</protein>
<sequence>MNRLPKDFDEPFALSEIIEDSVPDKHLVPDKLLKRANIFDVCYKDSRRSCCFTKAYTHYVEGTGSVFTDASPDTVDKCYKQANTHEVGSTEFVVALKEVRLRFFTPKEVSLLMAFPKDYDFPKNISTKQCYRLLGNSINERDQYIMKFGKISNSVDWSQCFLEVLSPQGKHFLQGNGSDSGLLENIFLVQNSKGELSLHKQRANQWQIFGHRGDEVLVMRDCAGGAAAAFARAPFWPTRTHLHAILHRSGVVCVAKDHVQCEPERFYGQHPTNDDLDRDSYEAE</sequence>
<reference evidence="1 2" key="1">
    <citation type="journal article" date="2022" name="Genome Biol. Evol.">
        <title>The Spruce Budworm Genome: Reconstructing the Evolutionary History of Antifreeze Proteins.</title>
        <authorList>
            <person name="Beliveau C."/>
            <person name="Gagne P."/>
            <person name="Picq S."/>
            <person name="Vernygora O."/>
            <person name="Keeling C.I."/>
            <person name="Pinkney K."/>
            <person name="Doucet D."/>
            <person name="Wen F."/>
            <person name="Johnston J.S."/>
            <person name="Maaroufi H."/>
            <person name="Boyle B."/>
            <person name="Laroche J."/>
            <person name="Dewar K."/>
            <person name="Juretic N."/>
            <person name="Blackburn G."/>
            <person name="Nisole A."/>
            <person name="Brunet B."/>
            <person name="Brandao M."/>
            <person name="Lumley L."/>
            <person name="Duan J."/>
            <person name="Quan G."/>
            <person name="Lucarotti C.J."/>
            <person name="Roe A.D."/>
            <person name="Sperling F.A.H."/>
            <person name="Levesque R.C."/>
            <person name="Cusson M."/>
        </authorList>
    </citation>
    <scope>NUCLEOTIDE SEQUENCE [LARGE SCALE GENOMIC DNA]</scope>
    <source>
        <strain evidence="1">Glfc:IPQL:Cfum</strain>
    </source>
</reference>
<dbReference type="Proteomes" id="UP001064048">
    <property type="component" value="Chromosome Z"/>
</dbReference>